<feature type="transmembrane region" description="Helical" evidence="1">
    <location>
        <begin position="73"/>
        <end position="97"/>
    </location>
</feature>
<evidence type="ECO:0000313" key="3">
    <source>
        <dbReference type="Proteomes" id="UP000318538"/>
    </source>
</evidence>
<proteinExistence type="predicted"/>
<protein>
    <submittedName>
        <fullName evidence="2">Uncharacterized protein</fullName>
    </submittedName>
</protein>
<sequence>MERLGSRFAVPAAFVFIHCVAVVAFAIASPDAAGPNADSAAMAWSFWALVDFPLGVVALFAMAEASTNFQAIFFVLLFGGLQWMIWGLVVNAVFQWVGNVGR</sequence>
<gene>
    <name evidence="2" type="ORF">K227x_62090</name>
</gene>
<organism evidence="2 3">
    <name type="scientific">Rubripirellula lacrimiformis</name>
    <dbReference type="NCBI Taxonomy" id="1930273"/>
    <lineage>
        <taxon>Bacteria</taxon>
        <taxon>Pseudomonadati</taxon>
        <taxon>Planctomycetota</taxon>
        <taxon>Planctomycetia</taxon>
        <taxon>Pirellulales</taxon>
        <taxon>Pirellulaceae</taxon>
        <taxon>Rubripirellula</taxon>
    </lineage>
</organism>
<reference evidence="2 3" key="1">
    <citation type="submission" date="2019-02" db="EMBL/GenBank/DDBJ databases">
        <title>Deep-cultivation of Planctomycetes and their phenomic and genomic characterization uncovers novel biology.</title>
        <authorList>
            <person name="Wiegand S."/>
            <person name="Jogler M."/>
            <person name="Boedeker C."/>
            <person name="Pinto D."/>
            <person name="Vollmers J."/>
            <person name="Rivas-Marin E."/>
            <person name="Kohn T."/>
            <person name="Peeters S.H."/>
            <person name="Heuer A."/>
            <person name="Rast P."/>
            <person name="Oberbeckmann S."/>
            <person name="Bunk B."/>
            <person name="Jeske O."/>
            <person name="Meyerdierks A."/>
            <person name="Storesund J.E."/>
            <person name="Kallscheuer N."/>
            <person name="Luecker S."/>
            <person name="Lage O.M."/>
            <person name="Pohl T."/>
            <person name="Merkel B.J."/>
            <person name="Hornburger P."/>
            <person name="Mueller R.-W."/>
            <person name="Bruemmer F."/>
            <person name="Labrenz M."/>
            <person name="Spormann A.M."/>
            <person name="Op den Camp H."/>
            <person name="Overmann J."/>
            <person name="Amann R."/>
            <person name="Jetten M.S.M."/>
            <person name="Mascher T."/>
            <person name="Medema M.H."/>
            <person name="Devos D.P."/>
            <person name="Kaster A.-K."/>
            <person name="Ovreas L."/>
            <person name="Rohde M."/>
            <person name="Galperin M.Y."/>
            <person name="Jogler C."/>
        </authorList>
    </citation>
    <scope>NUCLEOTIDE SEQUENCE [LARGE SCALE GENOMIC DNA]</scope>
    <source>
        <strain evidence="2 3">K22_7</strain>
    </source>
</reference>
<dbReference type="Proteomes" id="UP000318538">
    <property type="component" value="Chromosome"/>
</dbReference>
<keyword evidence="1" id="KW-0472">Membrane</keyword>
<evidence type="ECO:0000256" key="1">
    <source>
        <dbReference type="SAM" id="Phobius"/>
    </source>
</evidence>
<dbReference type="EMBL" id="CP036525">
    <property type="protein sequence ID" value="QDT07781.1"/>
    <property type="molecule type" value="Genomic_DNA"/>
</dbReference>
<keyword evidence="1" id="KW-0812">Transmembrane</keyword>
<evidence type="ECO:0000313" key="2">
    <source>
        <dbReference type="EMBL" id="QDT07781.1"/>
    </source>
</evidence>
<name>A0A517NKY1_9BACT</name>
<dbReference type="AlphaFoldDB" id="A0A517NKY1"/>
<accession>A0A517NKY1</accession>
<keyword evidence="1" id="KW-1133">Transmembrane helix</keyword>
<dbReference type="RefSeq" id="WP_218933621.1">
    <property type="nucleotide sequence ID" value="NZ_CP036525.1"/>
</dbReference>
<feature type="transmembrane region" description="Helical" evidence="1">
    <location>
        <begin position="12"/>
        <end position="29"/>
    </location>
</feature>
<dbReference type="KEGG" id="rlc:K227x_62090"/>
<feature type="transmembrane region" description="Helical" evidence="1">
    <location>
        <begin position="41"/>
        <end position="61"/>
    </location>
</feature>
<keyword evidence="3" id="KW-1185">Reference proteome</keyword>